<dbReference type="Gene3D" id="3.10.180.10">
    <property type="entry name" value="2,3-Dihydroxybiphenyl 1,2-Dioxygenase, domain 1"/>
    <property type="match status" value="1"/>
</dbReference>
<dbReference type="PROSITE" id="PS51819">
    <property type="entry name" value="VOC"/>
    <property type="match status" value="1"/>
</dbReference>
<dbReference type="InterPro" id="IPR004360">
    <property type="entry name" value="Glyas_Fos-R_dOase_dom"/>
</dbReference>
<name>A0ABY5H6C6_9PSED</name>
<reference evidence="2" key="1">
    <citation type="submission" date="2021-04" db="EMBL/GenBank/DDBJ databases">
        <title>Oceanospirillales bacteria with DddD are important DMSP degraders in coastal seawater.</title>
        <authorList>
            <person name="Liu J."/>
        </authorList>
    </citation>
    <scope>NUCLEOTIDE SEQUENCE</scope>
    <source>
        <strain evidence="2">D13-4</strain>
    </source>
</reference>
<dbReference type="Pfam" id="PF00903">
    <property type="entry name" value="Glyoxalase"/>
    <property type="match status" value="1"/>
</dbReference>
<dbReference type="CDD" id="cd07262">
    <property type="entry name" value="VOC_like"/>
    <property type="match status" value="1"/>
</dbReference>
<dbReference type="PANTHER" id="PTHR35006:SF4">
    <property type="entry name" value="BLR7706 PROTEIN"/>
    <property type="match status" value="1"/>
</dbReference>
<protein>
    <submittedName>
        <fullName evidence="2">VOC family protein</fullName>
    </submittedName>
</protein>
<feature type="domain" description="VOC" evidence="1">
    <location>
        <begin position="8"/>
        <end position="129"/>
    </location>
</feature>
<dbReference type="InterPro" id="IPR037523">
    <property type="entry name" value="VOC_core"/>
</dbReference>
<dbReference type="RefSeq" id="WP_255837168.1">
    <property type="nucleotide sequence ID" value="NZ_CP073346.1"/>
</dbReference>
<evidence type="ECO:0000313" key="2">
    <source>
        <dbReference type="EMBL" id="UTW06606.1"/>
    </source>
</evidence>
<evidence type="ECO:0000259" key="1">
    <source>
        <dbReference type="PROSITE" id="PS51819"/>
    </source>
</evidence>
<accession>A0ABY5H6C6</accession>
<organism evidence="2 3">
    <name type="scientific">Pseudomonas benzenivorans</name>
    <dbReference type="NCBI Taxonomy" id="556533"/>
    <lineage>
        <taxon>Bacteria</taxon>
        <taxon>Pseudomonadati</taxon>
        <taxon>Pseudomonadota</taxon>
        <taxon>Gammaproteobacteria</taxon>
        <taxon>Pseudomonadales</taxon>
        <taxon>Pseudomonadaceae</taxon>
        <taxon>Pseudomonas</taxon>
    </lineage>
</organism>
<evidence type="ECO:0000313" key="3">
    <source>
        <dbReference type="Proteomes" id="UP001059672"/>
    </source>
</evidence>
<proteinExistence type="predicted"/>
<gene>
    <name evidence="2" type="ORF">KDW96_15700</name>
</gene>
<sequence length="136" mass="14884">MADANPSILSHISLGSNRFDEAVAFYDQVLPTLGCRRILAHPGAVAYGREYPEFWVQRPHDGRPASVGNGSHIGFIAPDRDAVDAFYRAALAAGARDEGAPGPRPDYGEPYYGCFVRDLDGHKIEATFWDPNAHLE</sequence>
<dbReference type="Proteomes" id="UP001059672">
    <property type="component" value="Chromosome"/>
</dbReference>
<dbReference type="InterPro" id="IPR029068">
    <property type="entry name" value="Glyas_Bleomycin-R_OHBP_Dase"/>
</dbReference>
<keyword evidence="3" id="KW-1185">Reference proteome</keyword>
<dbReference type="SUPFAM" id="SSF54593">
    <property type="entry name" value="Glyoxalase/Bleomycin resistance protein/Dihydroxybiphenyl dioxygenase"/>
    <property type="match status" value="1"/>
</dbReference>
<dbReference type="PANTHER" id="PTHR35006">
    <property type="entry name" value="GLYOXALASE FAMILY PROTEIN (AFU_ORTHOLOGUE AFUA_5G14830)"/>
    <property type="match status" value="1"/>
</dbReference>
<dbReference type="EMBL" id="CP073346">
    <property type="protein sequence ID" value="UTW06606.1"/>
    <property type="molecule type" value="Genomic_DNA"/>
</dbReference>